<evidence type="ECO:0000256" key="6">
    <source>
        <dbReference type="SAM" id="Phobius"/>
    </source>
</evidence>
<keyword evidence="4 6" id="KW-0472">Membrane</keyword>
<keyword evidence="3 6" id="KW-1133">Transmembrane helix</keyword>
<feature type="transmembrane region" description="Helical" evidence="6">
    <location>
        <begin position="21"/>
        <end position="39"/>
    </location>
</feature>
<evidence type="ECO:0000259" key="7">
    <source>
        <dbReference type="PROSITE" id="PS50850"/>
    </source>
</evidence>
<evidence type="ECO:0000256" key="4">
    <source>
        <dbReference type="ARBA" id="ARBA00023136"/>
    </source>
</evidence>
<feature type="transmembrane region" description="Helical" evidence="6">
    <location>
        <begin position="86"/>
        <end position="104"/>
    </location>
</feature>
<dbReference type="Pfam" id="PF00083">
    <property type="entry name" value="Sugar_tr"/>
    <property type="match status" value="1"/>
</dbReference>
<keyword evidence="9" id="KW-1185">Reference proteome</keyword>
<evidence type="ECO:0000256" key="5">
    <source>
        <dbReference type="SAM" id="MobiDB-lite"/>
    </source>
</evidence>
<feature type="transmembrane region" description="Helical" evidence="6">
    <location>
        <begin position="259"/>
        <end position="282"/>
    </location>
</feature>
<dbReference type="Gene3D" id="1.20.1250.20">
    <property type="entry name" value="MFS general substrate transporter like domains"/>
    <property type="match status" value="1"/>
</dbReference>
<organism evidence="8 9">
    <name type="scientific">Paraburkholderia solisilvae</name>
    <dbReference type="NCBI Taxonomy" id="624376"/>
    <lineage>
        <taxon>Bacteria</taxon>
        <taxon>Pseudomonadati</taxon>
        <taxon>Pseudomonadota</taxon>
        <taxon>Betaproteobacteria</taxon>
        <taxon>Burkholderiales</taxon>
        <taxon>Burkholderiaceae</taxon>
        <taxon>Paraburkholderia</taxon>
    </lineage>
</organism>
<dbReference type="AlphaFoldDB" id="A0A6J5D7I1"/>
<feature type="transmembrane region" description="Helical" evidence="6">
    <location>
        <begin position="325"/>
        <end position="342"/>
    </location>
</feature>
<feature type="transmembrane region" description="Helical" evidence="6">
    <location>
        <begin position="383"/>
        <end position="406"/>
    </location>
</feature>
<dbReference type="CDD" id="cd17316">
    <property type="entry name" value="MFS_SV2_like"/>
    <property type="match status" value="1"/>
</dbReference>
<dbReference type="PANTHER" id="PTHR23508:SF10">
    <property type="entry name" value="CARBOXYLIC ACID TRANSPORTER PROTEIN HOMOLOG"/>
    <property type="match status" value="1"/>
</dbReference>
<dbReference type="GO" id="GO:0046943">
    <property type="term" value="F:carboxylic acid transmembrane transporter activity"/>
    <property type="evidence" value="ECO:0007669"/>
    <property type="project" value="TreeGrafter"/>
</dbReference>
<comment type="subcellular location">
    <subcellularLocation>
        <location evidence="1">Membrane</location>
        <topology evidence="1">Multi-pass membrane protein</topology>
    </subcellularLocation>
</comment>
<reference evidence="8 9" key="1">
    <citation type="submission" date="2020-04" db="EMBL/GenBank/DDBJ databases">
        <authorList>
            <person name="De Canck E."/>
        </authorList>
    </citation>
    <scope>NUCLEOTIDE SEQUENCE [LARGE SCALE GENOMIC DNA]</scope>
    <source>
        <strain evidence="8 9">LMG 29739</strain>
    </source>
</reference>
<feature type="transmembrane region" description="Helical" evidence="6">
    <location>
        <begin position="110"/>
        <end position="133"/>
    </location>
</feature>
<dbReference type="InterPro" id="IPR005829">
    <property type="entry name" value="Sugar_transporter_CS"/>
</dbReference>
<feature type="region of interest" description="Disordered" evidence="5">
    <location>
        <begin position="445"/>
        <end position="467"/>
    </location>
</feature>
<dbReference type="InterPro" id="IPR020846">
    <property type="entry name" value="MFS_dom"/>
</dbReference>
<feature type="transmembrane region" description="Helical" evidence="6">
    <location>
        <begin position="171"/>
        <end position="190"/>
    </location>
</feature>
<feature type="transmembrane region" description="Helical" evidence="6">
    <location>
        <begin position="412"/>
        <end position="434"/>
    </location>
</feature>
<feature type="transmembrane region" description="Helical" evidence="6">
    <location>
        <begin position="348"/>
        <end position="371"/>
    </location>
</feature>
<dbReference type="PROSITE" id="PS50850">
    <property type="entry name" value="MFS"/>
    <property type="match status" value="1"/>
</dbReference>
<name>A0A6J5D7I1_9BURK</name>
<feature type="transmembrane region" description="Helical" evidence="6">
    <location>
        <begin position="145"/>
        <end position="165"/>
    </location>
</feature>
<evidence type="ECO:0000256" key="3">
    <source>
        <dbReference type="ARBA" id="ARBA00022989"/>
    </source>
</evidence>
<dbReference type="GO" id="GO:0005886">
    <property type="term" value="C:plasma membrane"/>
    <property type="evidence" value="ECO:0007669"/>
    <property type="project" value="TreeGrafter"/>
</dbReference>
<gene>
    <name evidence="8" type="primary">ydjE_2</name>
    <name evidence="8" type="ORF">LMG29739_01047</name>
</gene>
<dbReference type="InterPro" id="IPR005828">
    <property type="entry name" value="MFS_sugar_transport-like"/>
</dbReference>
<evidence type="ECO:0000256" key="2">
    <source>
        <dbReference type="ARBA" id="ARBA00022692"/>
    </source>
</evidence>
<protein>
    <submittedName>
        <fullName evidence="8">Inner membrane metabolite transport protein YdjE</fullName>
    </submittedName>
</protein>
<dbReference type="RefSeq" id="WP_175109724.1">
    <property type="nucleotide sequence ID" value="NZ_CADIKF010000005.1"/>
</dbReference>
<dbReference type="EMBL" id="CADIKF010000005">
    <property type="protein sequence ID" value="CAB3750330.1"/>
    <property type="molecule type" value="Genomic_DNA"/>
</dbReference>
<feature type="transmembrane region" description="Helical" evidence="6">
    <location>
        <begin position="59"/>
        <end position="79"/>
    </location>
</feature>
<feature type="transmembrane region" description="Helical" evidence="6">
    <location>
        <begin position="294"/>
        <end position="313"/>
    </location>
</feature>
<accession>A0A6J5D7I1</accession>
<feature type="domain" description="Major facilitator superfamily (MFS) profile" evidence="7">
    <location>
        <begin position="21"/>
        <end position="438"/>
    </location>
</feature>
<evidence type="ECO:0000256" key="1">
    <source>
        <dbReference type="ARBA" id="ARBA00004141"/>
    </source>
</evidence>
<dbReference type="PANTHER" id="PTHR23508">
    <property type="entry name" value="CARBOXYLIC ACID TRANSPORTER PROTEIN HOMOLOG"/>
    <property type="match status" value="1"/>
</dbReference>
<proteinExistence type="predicted"/>
<keyword evidence="2 6" id="KW-0812">Transmembrane</keyword>
<dbReference type="SUPFAM" id="SSF103473">
    <property type="entry name" value="MFS general substrate transporter"/>
    <property type="match status" value="1"/>
</dbReference>
<sequence length="467" mass="49766">MNVNAGARLDRLPMSAFHRRIMWLIGIGMFFDGFDIYVASTVLGATLKSGFSTLPQTALFVSLTFVGMMLGSLVTGFLGDRFGRRFTYQVNLAIFGIASLGAAISPTMNVLIACRFLMGVGLGAENVVGYSTLAEFVPPRKRGRLQGLMAVFVVTGLPVAGLIGLLVIPAFGWRAMFVLGGIGALGVWYARKSLPESPRWLEAAGREKEAEAILQRIEREVANEQGKPLPQPALATARPARPQSLGVGSLFVGTMLQRMIVGCVCLIVINTLLYGFVTWLPTFFVHQGFSIAKSFGYALVMSIGAPVGSAIGAFTADSWGRKKTIIGASLLAIVFGAMYPFVSNPLLLPVVGFLLTVPIYVLVALLFAVYVPELFPTEVRLRASGICNTLGRGATIVTPFIVVALFAQHGVVGVLALMIGLLAIQIVVVAWLGVEPTGQRLEDLQPGDAPAHDGVNAAARVSPLKSR</sequence>
<evidence type="ECO:0000313" key="8">
    <source>
        <dbReference type="EMBL" id="CAB3750330.1"/>
    </source>
</evidence>
<dbReference type="InterPro" id="IPR036259">
    <property type="entry name" value="MFS_trans_sf"/>
</dbReference>
<dbReference type="Proteomes" id="UP000494329">
    <property type="component" value="Unassembled WGS sequence"/>
</dbReference>
<evidence type="ECO:0000313" key="9">
    <source>
        <dbReference type="Proteomes" id="UP000494329"/>
    </source>
</evidence>
<dbReference type="PROSITE" id="PS00216">
    <property type="entry name" value="SUGAR_TRANSPORT_1"/>
    <property type="match status" value="1"/>
</dbReference>